<gene>
    <name evidence="1" type="ORF">LTRI10_LOCUS23729</name>
</gene>
<evidence type="ECO:0000313" key="2">
    <source>
        <dbReference type="Proteomes" id="UP001497516"/>
    </source>
</evidence>
<name>A0AAV2E9M6_9ROSI</name>
<keyword evidence="2" id="KW-1185">Reference proteome</keyword>
<proteinExistence type="predicted"/>
<evidence type="ECO:0000313" key="1">
    <source>
        <dbReference type="EMBL" id="CAL1382402.1"/>
    </source>
</evidence>
<reference evidence="1 2" key="1">
    <citation type="submission" date="2024-04" db="EMBL/GenBank/DDBJ databases">
        <authorList>
            <person name="Fracassetti M."/>
        </authorList>
    </citation>
    <scope>NUCLEOTIDE SEQUENCE [LARGE SCALE GENOMIC DNA]</scope>
</reference>
<accession>A0AAV2E9M6</accession>
<sequence>MIEPRGIDGTGGGGRWQLASWWPAREGDGGLASWRPTLRWLLLPAVTGLDPGRVVGDRAGLLGCRARSRGSPGDDVHRGPSMVWPSGLDGGDSGGWLLVVTGEGREGLRSTKEEDRVWGGLGVVSLG</sequence>
<dbReference type="AlphaFoldDB" id="A0AAV2E9M6"/>
<protein>
    <submittedName>
        <fullName evidence="1">Uncharacterized protein</fullName>
    </submittedName>
</protein>
<organism evidence="1 2">
    <name type="scientific">Linum trigynum</name>
    <dbReference type="NCBI Taxonomy" id="586398"/>
    <lineage>
        <taxon>Eukaryota</taxon>
        <taxon>Viridiplantae</taxon>
        <taxon>Streptophyta</taxon>
        <taxon>Embryophyta</taxon>
        <taxon>Tracheophyta</taxon>
        <taxon>Spermatophyta</taxon>
        <taxon>Magnoliopsida</taxon>
        <taxon>eudicotyledons</taxon>
        <taxon>Gunneridae</taxon>
        <taxon>Pentapetalae</taxon>
        <taxon>rosids</taxon>
        <taxon>fabids</taxon>
        <taxon>Malpighiales</taxon>
        <taxon>Linaceae</taxon>
        <taxon>Linum</taxon>
    </lineage>
</organism>
<dbReference type="Proteomes" id="UP001497516">
    <property type="component" value="Chromosome 4"/>
</dbReference>
<dbReference type="EMBL" id="OZ034817">
    <property type="protein sequence ID" value="CAL1382402.1"/>
    <property type="molecule type" value="Genomic_DNA"/>
</dbReference>